<comment type="caution">
    <text evidence="3">The sequence shown here is derived from an EMBL/GenBank/DDBJ whole genome shotgun (WGS) entry which is preliminary data.</text>
</comment>
<protein>
    <recommendedName>
        <fullName evidence="5">PGG domain-containing protein</fullName>
    </recommendedName>
</protein>
<dbReference type="AlphaFoldDB" id="A0A5J9UCP4"/>
<organism evidence="3 4">
    <name type="scientific">Eragrostis curvula</name>
    <name type="common">weeping love grass</name>
    <dbReference type="NCBI Taxonomy" id="38414"/>
    <lineage>
        <taxon>Eukaryota</taxon>
        <taxon>Viridiplantae</taxon>
        <taxon>Streptophyta</taxon>
        <taxon>Embryophyta</taxon>
        <taxon>Tracheophyta</taxon>
        <taxon>Spermatophyta</taxon>
        <taxon>Magnoliopsida</taxon>
        <taxon>Liliopsida</taxon>
        <taxon>Poales</taxon>
        <taxon>Poaceae</taxon>
        <taxon>PACMAD clade</taxon>
        <taxon>Chloridoideae</taxon>
        <taxon>Eragrostideae</taxon>
        <taxon>Eragrostidinae</taxon>
        <taxon>Eragrostis</taxon>
    </lineage>
</organism>
<evidence type="ECO:0000313" key="3">
    <source>
        <dbReference type="EMBL" id="TVU21455.1"/>
    </source>
</evidence>
<feature type="transmembrane region" description="Helical" evidence="2">
    <location>
        <begin position="155"/>
        <end position="178"/>
    </location>
</feature>
<feature type="region of interest" description="Disordered" evidence="1">
    <location>
        <begin position="88"/>
        <end position="111"/>
    </location>
</feature>
<dbReference type="OrthoDB" id="692043at2759"/>
<feature type="transmembrane region" description="Helical" evidence="2">
    <location>
        <begin position="118"/>
        <end position="135"/>
    </location>
</feature>
<dbReference type="EMBL" id="RWGY01000026">
    <property type="protein sequence ID" value="TVU21455.1"/>
    <property type="molecule type" value="Genomic_DNA"/>
</dbReference>
<keyword evidence="4" id="KW-1185">Reference proteome</keyword>
<feature type="non-terminal residue" evidence="3">
    <location>
        <position position="1"/>
    </location>
</feature>
<feature type="compositionally biased region" description="Basic and acidic residues" evidence="1">
    <location>
        <begin position="100"/>
        <end position="111"/>
    </location>
</feature>
<feature type="region of interest" description="Disordered" evidence="1">
    <location>
        <begin position="49"/>
        <end position="74"/>
    </location>
</feature>
<evidence type="ECO:0000256" key="1">
    <source>
        <dbReference type="SAM" id="MobiDB-lite"/>
    </source>
</evidence>
<feature type="transmembrane region" description="Helical" evidence="2">
    <location>
        <begin position="199"/>
        <end position="220"/>
    </location>
</feature>
<dbReference type="Proteomes" id="UP000324897">
    <property type="component" value="Unassembled WGS sequence"/>
</dbReference>
<keyword evidence="2" id="KW-1133">Transmembrane helix</keyword>
<name>A0A5J9UCP4_9POAL</name>
<feature type="compositionally biased region" description="Low complexity" evidence="1">
    <location>
        <begin position="65"/>
        <end position="74"/>
    </location>
</feature>
<dbReference type="Gramene" id="TVU21455">
    <property type="protein sequence ID" value="TVU21455"/>
    <property type="gene ID" value="EJB05_31089"/>
</dbReference>
<reference evidence="3 4" key="1">
    <citation type="journal article" date="2019" name="Sci. Rep.">
        <title>A high-quality genome of Eragrostis curvula grass provides insights into Poaceae evolution and supports new strategies to enhance forage quality.</title>
        <authorList>
            <person name="Carballo J."/>
            <person name="Santos B.A.C.M."/>
            <person name="Zappacosta D."/>
            <person name="Garbus I."/>
            <person name="Selva J.P."/>
            <person name="Gallo C.A."/>
            <person name="Diaz A."/>
            <person name="Albertini E."/>
            <person name="Caccamo M."/>
            <person name="Echenique V."/>
        </authorList>
    </citation>
    <scope>NUCLEOTIDE SEQUENCE [LARGE SCALE GENOMIC DNA]</scope>
    <source>
        <strain evidence="4">cv. Victoria</strain>
        <tissue evidence="3">Leaf</tissue>
    </source>
</reference>
<accession>A0A5J9UCP4</accession>
<proteinExistence type="predicted"/>
<feature type="transmembrane region" description="Helical" evidence="2">
    <location>
        <begin position="226"/>
        <end position="245"/>
    </location>
</feature>
<sequence length="267" mass="27352">MDTSNNMFAALKRITSSIFSTANTGFGRVLKFTGSFNDRTSLLLADDAPGSVAEQEPTTLPPPSQSQQASTTPVTTAGAMPFDIEAATPENLAGGGGEQGRQEEPTAQDAEAKRVAKIVHTVSLFAASASLVLFVNLPGKPGTAAAPVEEHGGAAVLYSLDTAFICLALSTSLGLSMYSIVARSSGTDPAVARVQKRAMVMAVAFVLVSFTLHVCMMLPAAALESAWLVFVLLAGAVAVYLALAWRFGGAAARGAEVASSAGAADLV</sequence>
<evidence type="ECO:0000313" key="4">
    <source>
        <dbReference type="Proteomes" id="UP000324897"/>
    </source>
</evidence>
<evidence type="ECO:0008006" key="5">
    <source>
        <dbReference type="Google" id="ProtNLM"/>
    </source>
</evidence>
<keyword evidence="2" id="KW-0472">Membrane</keyword>
<keyword evidence="2" id="KW-0812">Transmembrane</keyword>
<evidence type="ECO:0000256" key="2">
    <source>
        <dbReference type="SAM" id="Phobius"/>
    </source>
</evidence>
<gene>
    <name evidence="3" type="ORF">EJB05_31089</name>
</gene>